<protein>
    <recommendedName>
        <fullName evidence="9">Amino acid transporter LysE</fullName>
    </recommendedName>
</protein>
<sequence>MFPIEVFFAYTSACILLVLSPGPDNILAIARGVSQGKLAASVSGTASGIGILFHVVAATAGLTLLIQTSVVAFYVIKFIGASYLIWLGIKVLRNRDLILIESVEKKPLSNIFVTGFLSAALNPKPGLFVLAFIPQFVNPELGSVSIQMIVYGFWFALMTTAGFSLMGIFSHRLKHVLQAKPRLQGSLNICAGLTFVTAGLAVVFMKQK</sequence>
<feature type="transmembrane region" description="Helical" evidence="6">
    <location>
        <begin position="110"/>
        <end position="133"/>
    </location>
</feature>
<dbReference type="EMBL" id="AUXT01000161">
    <property type="protein sequence ID" value="KZN47014.1"/>
    <property type="molecule type" value="Genomic_DNA"/>
</dbReference>
<keyword evidence="5 6" id="KW-0472">Membrane</keyword>
<feature type="transmembrane region" description="Helical" evidence="6">
    <location>
        <begin position="153"/>
        <end position="173"/>
    </location>
</feature>
<feature type="transmembrane region" description="Helical" evidence="6">
    <location>
        <begin position="185"/>
        <end position="205"/>
    </location>
</feature>
<dbReference type="PATRIC" id="fig|1365253.3.peg.2638"/>
<dbReference type="AlphaFoldDB" id="A0A167BXM3"/>
<proteinExistence type="predicted"/>
<reference evidence="7 8" key="1">
    <citation type="submission" date="2013-07" db="EMBL/GenBank/DDBJ databases">
        <title>Comparative Genomic and Metabolomic Analysis of Twelve Strains of Pseudoalteromonas luteoviolacea.</title>
        <authorList>
            <person name="Vynne N.G."/>
            <person name="Mansson M."/>
            <person name="Gram L."/>
        </authorList>
    </citation>
    <scope>NUCLEOTIDE SEQUENCE [LARGE SCALE GENOMIC DNA]</scope>
    <source>
        <strain evidence="7 8">NCIMB 1942</strain>
    </source>
</reference>
<keyword evidence="4 6" id="KW-1133">Transmembrane helix</keyword>
<accession>A0A167BXM3</accession>
<evidence type="ECO:0000313" key="8">
    <source>
        <dbReference type="Proteomes" id="UP000076587"/>
    </source>
</evidence>
<feature type="transmembrane region" description="Helical" evidence="6">
    <location>
        <begin position="42"/>
        <end position="65"/>
    </location>
</feature>
<evidence type="ECO:0000256" key="6">
    <source>
        <dbReference type="SAM" id="Phobius"/>
    </source>
</evidence>
<dbReference type="Pfam" id="PF01810">
    <property type="entry name" value="LysE"/>
    <property type="match status" value="1"/>
</dbReference>
<evidence type="ECO:0000256" key="1">
    <source>
        <dbReference type="ARBA" id="ARBA00004651"/>
    </source>
</evidence>
<dbReference type="PANTHER" id="PTHR30086">
    <property type="entry name" value="ARGININE EXPORTER PROTEIN ARGO"/>
    <property type="match status" value="1"/>
</dbReference>
<dbReference type="InterPro" id="IPR001123">
    <property type="entry name" value="LeuE-type"/>
</dbReference>
<keyword evidence="2" id="KW-1003">Cell membrane</keyword>
<dbReference type="PIRSF" id="PIRSF006324">
    <property type="entry name" value="LeuE"/>
    <property type="match status" value="1"/>
</dbReference>
<feature type="transmembrane region" description="Helical" evidence="6">
    <location>
        <begin position="71"/>
        <end position="89"/>
    </location>
</feature>
<dbReference type="GO" id="GO:0015171">
    <property type="term" value="F:amino acid transmembrane transporter activity"/>
    <property type="evidence" value="ECO:0007669"/>
    <property type="project" value="TreeGrafter"/>
</dbReference>
<evidence type="ECO:0008006" key="9">
    <source>
        <dbReference type="Google" id="ProtNLM"/>
    </source>
</evidence>
<name>A0A167BXM3_9GAMM</name>
<keyword evidence="3 6" id="KW-0812">Transmembrane</keyword>
<dbReference type="PANTHER" id="PTHR30086:SF20">
    <property type="entry name" value="ARGININE EXPORTER PROTEIN ARGO-RELATED"/>
    <property type="match status" value="1"/>
</dbReference>
<evidence type="ECO:0000256" key="3">
    <source>
        <dbReference type="ARBA" id="ARBA00022692"/>
    </source>
</evidence>
<gene>
    <name evidence="7" type="ORF">N482_02015</name>
</gene>
<organism evidence="7 8">
    <name type="scientific">Pseudoalteromonas luteoviolacea NCIMB 1942</name>
    <dbReference type="NCBI Taxonomy" id="1365253"/>
    <lineage>
        <taxon>Bacteria</taxon>
        <taxon>Pseudomonadati</taxon>
        <taxon>Pseudomonadota</taxon>
        <taxon>Gammaproteobacteria</taxon>
        <taxon>Alteromonadales</taxon>
        <taxon>Pseudoalteromonadaceae</taxon>
        <taxon>Pseudoalteromonas</taxon>
    </lineage>
</organism>
<evidence type="ECO:0000256" key="2">
    <source>
        <dbReference type="ARBA" id="ARBA00022475"/>
    </source>
</evidence>
<dbReference type="Proteomes" id="UP000076587">
    <property type="component" value="Unassembled WGS sequence"/>
</dbReference>
<comment type="caution">
    <text evidence="7">The sequence shown here is derived from an EMBL/GenBank/DDBJ whole genome shotgun (WGS) entry which is preliminary data.</text>
</comment>
<evidence type="ECO:0000256" key="5">
    <source>
        <dbReference type="ARBA" id="ARBA00023136"/>
    </source>
</evidence>
<evidence type="ECO:0000313" key="7">
    <source>
        <dbReference type="EMBL" id="KZN47014.1"/>
    </source>
</evidence>
<evidence type="ECO:0000256" key="4">
    <source>
        <dbReference type="ARBA" id="ARBA00022989"/>
    </source>
</evidence>
<dbReference type="GO" id="GO:0005886">
    <property type="term" value="C:plasma membrane"/>
    <property type="evidence" value="ECO:0007669"/>
    <property type="project" value="UniProtKB-SubCell"/>
</dbReference>
<comment type="subcellular location">
    <subcellularLocation>
        <location evidence="1">Cell membrane</location>
        <topology evidence="1">Multi-pass membrane protein</topology>
    </subcellularLocation>
</comment>
<dbReference type="OrthoDB" id="9804822at2"/>
<dbReference type="RefSeq" id="WP_063377253.1">
    <property type="nucleotide sequence ID" value="NZ_AUXT01000161.1"/>
</dbReference>